<dbReference type="PRINTS" id="PR00411">
    <property type="entry name" value="PNDRDTASEI"/>
</dbReference>
<evidence type="ECO:0000256" key="15">
    <source>
        <dbReference type="ARBA" id="ARBA00059077"/>
    </source>
</evidence>
<dbReference type="NCBIfam" id="TIGR01816">
    <property type="entry name" value="sdhA_forward"/>
    <property type="match status" value="1"/>
</dbReference>
<feature type="active site" description="Proton acceptor" evidence="16">
    <location>
        <position position="329"/>
    </location>
</feature>
<dbReference type="PIRSF" id="PIRSF000171">
    <property type="entry name" value="SDHA_APRA_LASPO"/>
    <property type="match status" value="1"/>
</dbReference>
<dbReference type="InterPro" id="IPR037099">
    <property type="entry name" value="Fum_R/Succ_DH_flav-like_C_sf"/>
</dbReference>
<dbReference type="InterPro" id="IPR014006">
    <property type="entry name" value="Succ_Dhase_FrdA_Gneg"/>
</dbReference>
<evidence type="ECO:0000256" key="20">
    <source>
        <dbReference type="RuleBase" id="RU362051"/>
    </source>
</evidence>
<keyword evidence="4 20" id="KW-0813">Transport</keyword>
<dbReference type="Proteomes" id="UP000054007">
    <property type="component" value="Unassembled WGS sequence"/>
</dbReference>
<dbReference type="FunFam" id="3.50.50.60:FF:000482">
    <property type="entry name" value="Succinate dehydrogenase complex, subunit A, flavoprotein (Fp)"/>
    <property type="match status" value="1"/>
</dbReference>
<evidence type="ECO:0000256" key="17">
    <source>
        <dbReference type="PIRSR" id="PIRSR611281-2"/>
    </source>
</evidence>
<feature type="binding site" evidence="17">
    <location>
        <position position="285"/>
    </location>
    <ligand>
        <name>substrate</name>
    </ligand>
</feature>
<evidence type="ECO:0000256" key="5">
    <source>
        <dbReference type="ARBA" id="ARBA00022532"/>
    </source>
</evidence>
<comment type="pathway">
    <text evidence="2 20">Carbohydrate metabolism; tricarboxylic acid cycle; fumarate from succinate (eukaryal route): step 1/1.</text>
</comment>
<dbReference type="InterPro" id="IPR030664">
    <property type="entry name" value="SdhA/FrdA/AprA"/>
</dbReference>
<evidence type="ECO:0000256" key="1">
    <source>
        <dbReference type="ARBA" id="ARBA00004443"/>
    </source>
</evidence>
<dbReference type="GO" id="GO:0006121">
    <property type="term" value="P:mitochondrial electron transport, succinate to ubiquinone"/>
    <property type="evidence" value="ECO:0007669"/>
    <property type="project" value="TreeGrafter"/>
</dbReference>
<dbReference type="InterPro" id="IPR003953">
    <property type="entry name" value="FAD-dep_OxRdtase_2_FAD-bd"/>
</dbReference>
<dbReference type="InterPro" id="IPR027477">
    <property type="entry name" value="Succ_DH/fumarate_Rdtase_cat_sf"/>
</dbReference>
<dbReference type="InterPro" id="IPR011281">
    <property type="entry name" value="Succ_DH_flav_su_fwd"/>
</dbReference>
<dbReference type="Gene3D" id="3.50.50.60">
    <property type="entry name" value="FAD/NAD(P)-binding domain"/>
    <property type="match status" value="1"/>
</dbReference>
<keyword evidence="13 20" id="KW-0472">Membrane</keyword>
<protein>
    <recommendedName>
        <fullName evidence="20">Succinate dehydrogenase [ubiquinone] flavoprotein subunit, mitochondrial</fullName>
        <ecNumber evidence="20">1.3.5.1</ecNumber>
    </recommendedName>
</protein>
<dbReference type="NCBIfam" id="TIGR01812">
    <property type="entry name" value="sdhA_frdA_Gneg"/>
    <property type="match status" value="1"/>
</dbReference>
<evidence type="ECO:0000256" key="8">
    <source>
        <dbReference type="ARBA" id="ARBA00022827"/>
    </source>
</evidence>
<organism evidence="23 24">
    <name type="scientific">Cylindrobasidium torrendii FP15055 ss-10</name>
    <dbReference type="NCBI Taxonomy" id="1314674"/>
    <lineage>
        <taxon>Eukaryota</taxon>
        <taxon>Fungi</taxon>
        <taxon>Dikarya</taxon>
        <taxon>Basidiomycota</taxon>
        <taxon>Agaricomycotina</taxon>
        <taxon>Agaricomycetes</taxon>
        <taxon>Agaricomycetidae</taxon>
        <taxon>Agaricales</taxon>
        <taxon>Marasmiineae</taxon>
        <taxon>Physalacriaceae</taxon>
        <taxon>Cylindrobasidium</taxon>
    </lineage>
</organism>
<dbReference type="GO" id="GO:0050660">
    <property type="term" value="F:flavin adenine dinucleotide binding"/>
    <property type="evidence" value="ECO:0007669"/>
    <property type="project" value="InterPro"/>
</dbReference>
<evidence type="ECO:0000256" key="3">
    <source>
        <dbReference type="ARBA" id="ARBA00008040"/>
    </source>
</evidence>
<evidence type="ECO:0000256" key="14">
    <source>
        <dbReference type="ARBA" id="ARBA00049220"/>
    </source>
</evidence>
<evidence type="ECO:0000256" key="18">
    <source>
        <dbReference type="PIRSR" id="PIRSR611281-3"/>
    </source>
</evidence>
<dbReference type="PROSITE" id="PS00504">
    <property type="entry name" value="FRD_SDH_FAD_BINDING"/>
    <property type="match status" value="1"/>
</dbReference>
<evidence type="ECO:0000256" key="6">
    <source>
        <dbReference type="ARBA" id="ARBA00022630"/>
    </source>
</evidence>
<evidence type="ECO:0000259" key="21">
    <source>
        <dbReference type="Pfam" id="PF00890"/>
    </source>
</evidence>
<dbReference type="Pfam" id="PF02910">
    <property type="entry name" value="Succ_DH_flav_C"/>
    <property type="match status" value="1"/>
</dbReference>
<proteinExistence type="inferred from homology"/>
<feature type="modified residue" description="Tele-8alpha-FAD histidine" evidence="19">
    <location>
        <position position="88"/>
    </location>
</feature>
<dbReference type="InterPro" id="IPR015939">
    <property type="entry name" value="Fum_Rdtase/Succ_DH_flav-like_C"/>
</dbReference>
<dbReference type="Gene3D" id="4.10.80.40">
    <property type="entry name" value="succinate dehydrogenase protein domain"/>
    <property type="match status" value="1"/>
</dbReference>
<evidence type="ECO:0000256" key="4">
    <source>
        <dbReference type="ARBA" id="ARBA00022448"/>
    </source>
</evidence>
<keyword evidence="5 20" id="KW-0816">Tricarboxylic acid cycle</keyword>
<comment type="similarity">
    <text evidence="3 20">Belongs to the FAD-dependent oxidoreductase 2 family. FRD/SDH subfamily.</text>
</comment>
<dbReference type="PANTHER" id="PTHR11632">
    <property type="entry name" value="SUCCINATE DEHYDROGENASE 2 FLAVOPROTEIN SUBUNIT"/>
    <property type="match status" value="1"/>
</dbReference>
<evidence type="ECO:0000256" key="2">
    <source>
        <dbReference type="ARBA" id="ARBA00004788"/>
    </source>
</evidence>
<reference evidence="23 24" key="1">
    <citation type="journal article" date="2015" name="Fungal Genet. Biol.">
        <title>Evolution of novel wood decay mechanisms in Agaricales revealed by the genome sequences of Fistulina hepatica and Cylindrobasidium torrendii.</title>
        <authorList>
            <person name="Floudas D."/>
            <person name="Held B.W."/>
            <person name="Riley R."/>
            <person name="Nagy L.G."/>
            <person name="Koehler G."/>
            <person name="Ransdell A.S."/>
            <person name="Younus H."/>
            <person name="Chow J."/>
            <person name="Chiniquy J."/>
            <person name="Lipzen A."/>
            <person name="Tritt A."/>
            <person name="Sun H."/>
            <person name="Haridas S."/>
            <person name="LaButti K."/>
            <person name="Ohm R.A."/>
            <person name="Kues U."/>
            <person name="Blanchette R.A."/>
            <person name="Grigoriev I.V."/>
            <person name="Minto R.E."/>
            <person name="Hibbett D.S."/>
        </authorList>
    </citation>
    <scope>NUCLEOTIDE SEQUENCE [LARGE SCALE GENOMIC DNA]</scope>
    <source>
        <strain evidence="23 24">FP15055 ss-10</strain>
    </source>
</reference>
<feature type="binding site" evidence="18">
    <location>
        <begin position="57"/>
        <end position="62"/>
    </location>
    <ligand>
        <name>FAD</name>
        <dbReference type="ChEBI" id="CHEBI:57692"/>
    </ligand>
</feature>
<evidence type="ECO:0000256" key="7">
    <source>
        <dbReference type="ARBA" id="ARBA00022792"/>
    </source>
</evidence>
<dbReference type="FunFam" id="3.90.700.10:FF:000001">
    <property type="entry name" value="Mitochondrial succinate dehydrogenase flavoprotein subunit"/>
    <property type="match status" value="1"/>
</dbReference>
<evidence type="ECO:0000256" key="11">
    <source>
        <dbReference type="ARBA" id="ARBA00023002"/>
    </source>
</evidence>
<dbReference type="STRING" id="1314674.A0A0D7BLQ7"/>
<feature type="domain" description="Fumarate reductase/succinate dehydrogenase flavoprotein-like C-terminal" evidence="22">
    <location>
        <begin position="502"/>
        <end position="638"/>
    </location>
</feature>
<evidence type="ECO:0000313" key="24">
    <source>
        <dbReference type="Proteomes" id="UP000054007"/>
    </source>
</evidence>
<dbReference type="UniPathway" id="UPA00223">
    <property type="reaction ID" value="UER01006"/>
</dbReference>
<dbReference type="FunFam" id="4.10.80.40:FF:000002">
    <property type="entry name" value="Succinate dehydrogenase [ubiquinone] flavoprotein subunit, mitochondrial"/>
    <property type="match status" value="1"/>
</dbReference>
<evidence type="ECO:0000256" key="19">
    <source>
        <dbReference type="PIRSR" id="PIRSR611281-4"/>
    </source>
</evidence>
<dbReference type="InterPro" id="IPR036188">
    <property type="entry name" value="FAD/NAD-bd_sf"/>
</dbReference>
<comment type="catalytic activity">
    <reaction evidence="14 20">
        <text>a quinone + succinate = fumarate + a quinol</text>
        <dbReference type="Rhea" id="RHEA:40523"/>
        <dbReference type="ChEBI" id="CHEBI:24646"/>
        <dbReference type="ChEBI" id="CHEBI:29806"/>
        <dbReference type="ChEBI" id="CHEBI:30031"/>
        <dbReference type="ChEBI" id="CHEBI:132124"/>
        <dbReference type="EC" id="1.3.5.1"/>
    </reaction>
</comment>
<dbReference type="AlphaFoldDB" id="A0A0D7BLQ7"/>
<comment type="subcellular location">
    <subcellularLocation>
        <location evidence="1 20">Mitochondrion inner membrane</location>
        <topology evidence="1 20">Peripheral membrane protein</topology>
        <orientation evidence="1 20">Matrix side</orientation>
    </subcellularLocation>
</comment>
<keyword evidence="24" id="KW-1185">Reference proteome</keyword>
<dbReference type="GO" id="GO:0008177">
    <property type="term" value="F:succinate dehydrogenase (quinone) activity"/>
    <property type="evidence" value="ECO:0007669"/>
    <property type="project" value="UniProtKB-EC"/>
</dbReference>
<dbReference type="Gene3D" id="1.20.58.100">
    <property type="entry name" value="Fumarate reductase/succinate dehydrogenase flavoprotein-like, C-terminal domain"/>
    <property type="match status" value="1"/>
</dbReference>
<dbReference type="SUPFAM" id="SSF56425">
    <property type="entry name" value="Succinate dehydrogenase/fumarate reductase flavoprotein, catalytic domain"/>
    <property type="match status" value="1"/>
</dbReference>
<evidence type="ECO:0000256" key="13">
    <source>
        <dbReference type="ARBA" id="ARBA00023136"/>
    </source>
</evidence>
<feature type="binding site" evidence="17">
    <location>
        <position position="297"/>
    </location>
    <ligand>
        <name>substrate</name>
    </ligand>
</feature>
<dbReference type="SUPFAM" id="SSF51905">
    <property type="entry name" value="FAD/NAD(P)-binding domain"/>
    <property type="match status" value="1"/>
</dbReference>
<name>A0A0D7BLQ7_9AGAR</name>
<dbReference type="OrthoDB" id="71672at2759"/>
<keyword evidence="6 18" id="KW-0285">Flavoprotein</keyword>
<dbReference type="SUPFAM" id="SSF46977">
    <property type="entry name" value="Succinate dehydrogenase/fumarate reductase flavoprotein C-terminal domain"/>
    <property type="match status" value="1"/>
</dbReference>
<feature type="binding site" evidence="18">
    <location>
        <position position="430"/>
    </location>
    <ligand>
        <name>FAD</name>
        <dbReference type="ChEBI" id="CHEBI:57692"/>
    </ligand>
</feature>
<comment type="cofactor">
    <cofactor evidence="18">
        <name>FAD</name>
        <dbReference type="ChEBI" id="CHEBI:57692"/>
    </cofactor>
    <text evidence="18">Flavinylated by SdhE, about 5% flavinylation occurs in the absence of SdhE.</text>
</comment>
<feature type="binding site" evidence="18">
    <location>
        <begin position="80"/>
        <end position="95"/>
    </location>
    <ligand>
        <name>FAD</name>
        <dbReference type="ChEBI" id="CHEBI:57692"/>
    </ligand>
</feature>
<evidence type="ECO:0000313" key="23">
    <source>
        <dbReference type="EMBL" id="KIY70536.1"/>
    </source>
</evidence>
<dbReference type="EC" id="1.3.5.1" evidence="20"/>
<feature type="binding site" evidence="17">
    <location>
        <position position="441"/>
    </location>
    <ligand>
        <name>substrate</name>
    </ligand>
</feature>
<evidence type="ECO:0000256" key="10">
    <source>
        <dbReference type="ARBA" id="ARBA00022982"/>
    </source>
</evidence>
<dbReference type="InterPro" id="IPR003952">
    <property type="entry name" value="FRD_SDH_FAD_BS"/>
</dbReference>
<evidence type="ECO:0000259" key="22">
    <source>
        <dbReference type="Pfam" id="PF02910"/>
    </source>
</evidence>
<gene>
    <name evidence="23" type="ORF">CYLTODRAFT_419629</name>
</gene>
<keyword evidence="12" id="KW-0496">Mitochondrion</keyword>
<keyword evidence="10 20" id="KW-0249">Electron transport</keyword>
<keyword evidence="8 18" id="KW-0274">FAD</keyword>
<dbReference type="GO" id="GO:0006099">
    <property type="term" value="P:tricarboxylic acid cycle"/>
    <property type="evidence" value="ECO:0007669"/>
    <property type="project" value="UniProtKB-UniPathway"/>
</dbReference>
<dbReference type="EMBL" id="KN880466">
    <property type="protein sequence ID" value="KIY70536.1"/>
    <property type="molecule type" value="Genomic_DNA"/>
</dbReference>
<dbReference type="FunFam" id="1.20.58.100:FF:000001">
    <property type="entry name" value="Succinate dehydrogenase flavoprotein subunit (SdhA)"/>
    <property type="match status" value="1"/>
</dbReference>
<dbReference type="GO" id="GO:0009055">
    <property type="term" value="F:electron transfer activity"/>
    <property type="evidence" value="ECO:0007669"/>
    <property type="project" value="TreeGrafter"/>
</dbReference>
<dbReference type="FunFam" id="3.50.50.60:FF:001062">
    <property type="entry name" value="Succinate dehydrogenase complex, subunit A, flavoprotein (Fp)"/>
    <property type="match status" value="1"/>
</dbReference>
<keyword evidence="11 20" id="KW-0560">Oxidoreductase</keyword>
<keyword evidence="9 20" id="KW-0809">Transit peptide</keyword>
<keyword evidence="7" id="KW-0999">Mitochondrion inner membrane</keyword>
<dbReference type="Pfam" id="PF00890">
    <property type="entry name" value="FAD_binding_2"/>
    <property type="match status" value="1"/>
</dbReference>
<evidence type="ECO:0000256" key="12">
    <source>
        <dbReference type="ARBA" id="ARBA00023128"/>
    </source>
</evidence>
<sequence>MQRGLTRRLLGARRTFTSSAVTQRIASTNPVKAQEVPAWASGKYPLIEHEYDAIVVGAGGAGLRAAFGLAEAGLNTACITKLFPTRSHTVAAQGGINAALGNMTEDDWRWHMYDTVKGSDWLGDQDAIHYMTREAPNTVVELEHYGVPFSRTKEGKIYQRAFGGQSLKFGKGGQAYRCAAAADRTGHALLHTLYGQSLRHNCNFFIEYFALDLIMQDGECVGVIALNMEDGTLHRFRGHKTVLATGGYGRSYFSCTSAHTCTGDGNAMVARAGLPLQDLEFVQFHPTGIYGAGCLITEGSRGEGGYLLNSEGERFMERYAPTAKDLASRDVVSRSMTVEIREGRGVGPEKDHIYLQLSHLPPDILHERLPGISETASIFCGVDVTKEPIPVLPTVHYNMGGIPTKYTGEVITVDKDGKDQVVPGLYAAGEAACVSVHGANRLGANSLLDIVVFGRACAHHIAENLTPGKPHKAIPEEAGIEAIEYLDKIRNADGPKSTAEIRLAMQKSMQADAAVFRMQETLDEGVEKVRKVYDSFAQVGIKDRSMIWNSDLVETLELRNLLQCAIQTIVSAAARKESRGAHAREDYPERDDVEWMKHTLSFQKSYESPDVELGYRAVIANTLDEAECKAVPPFKRVY</sequence>
<dbReference type="GO" id="GO:0005743">
    <property type="term" value="C:mitochondrial inner membrane"/>
    <property type="evidence" value="ECO:0007669"/>
    <property type="project" value="UniProtKB-SubCell"/>
</dbReference>
<evidence type="ECO:0000256" key="9">
    <source>
        <dbReference type="ARBA" id="ARBA00022946"/>
    </source>
</evidence>
<comment type="function">
    <text evidence="15 20">Flavoprotein (FP) subunit of succinate dehydrogenase (SDH) that is involved in complex II of the mitochondrial electron transport chain and is responsible for transferring electrons from succinate to ubiquinone (coenzyme Q).</text>
</comment>
<feature type="binding site" evidence="18">
    <location>
        <begin position="446"/>
        <end position="447"/>
    </location>
    <ligand>
        <name>FAD</name>
        <dbReference type="ChEBI" id="CHEBI:57692"/>
    </ligand>
</feature>
<dbReference type="PANTHER" id="PTHR11632:SF51">
    <property type="entry name" value="SUCCINATE DEHYDROGENASE [UBIQUINONE] FLAVOPROTEIN SUBUNIT, MITOCHONDRIAL"/>
    <property type="match status" value="1"/>
</dbReference>
<feature type="domain" description="FAD-dependent oxidoreductase 2 FAD-binding" evidence="21">
    <location>
        <begin position="52"/>
        <end position="447"/>
    </location>
</feature>
<feature type="binding site" evidence="18">
    <location>
        <position position="264"/>
    </location>
    <ligand>
        <name>FAD</name>
        <dbReference type="ChEBI" id="CHEBI:57692"/>
    </ligand>
</feature>
<evidence type="ECO:0000256" key="16">
    <source>
        <dbReference type="PIRSR" id="PIRSR000171-1"/>
    </source>
</evidence>
<dbReference type="Gene3D" id="3.90.700.10">
    <property type="entry name" value="Succinate dehydrogenase/fumarate reductase flavoprotein, catalytic domain"/>
    <property type="match status" value="1"/>
</dbReference>
<feature type="binding site" evidence="17">
    <location>
        <position position="396"/>
    </location>
    <ligand>
        <name>substrate</name>
    </ligand>
</feature>
<accession>A0A0D7BLQ7</accession>